<evidence type="ECO:0000313" key="3">
    <source>
        <dbReference type="Proteomes" id="UP000010798"/>
    </source>
</evidence>
<reference evidence="2 3" key="1">
    <citation type="submission" date="2012-02" db="EMBL/GenBank/DDBJ databases">
        <title>Complete sequence of chromosome of Singulisphaera acidiphila DSM 18658.</title>
        <authorList>
            <consortium name="US DOE Joint Genome Institute (JGI-PGF)"/>
            <person name="Lucas S."/>
            <person name="Copeland A."/>
            <person name="Lapidus A."/>
            <person name="Glavina del Rio T."/>
            <person name="Dalin E."/>
            <person name="Tice H."/>
            <person name="Bruce D."/>
            <person name="Goodwin L."/>
            <person name="Pitluck S."/>
            <person name="Peters L."/>
            <person name="Ovchinnikova G."/>
            <person name="Chertkov O."/>
            <person name="Kyrpides N."/>
            <person name="Mavromatis K."/>
            <person name="Ivanova N."/>
            <person name="Brettin T."/>
            <person name="Detter J.C."/>
            <person name="Han C."/>
            <person name="Larimer F."/>
            <person name="Land M."/>
            <person name="Hauser L."/>
            <person name="Markowitz V."/>
            <person name="Cheng J.-F."/>
            <person name="Hugenholtz P."/>
            <person name="Woyke T."/>
            <person name="Wu D."/>
            <person name="Tindall B."/>
            <person name="Pomrenke H."/>
            <person name="Brambilla E."/>
            <person name="Klenk H.-P."/>
            <person name="Eisen J.A."/>
        </authorList>
    </citation>
    <scope>NUCLEOTIDE SEQUENCE [LARGE SCALE GENOMIC DNA]</scope>
    <source>
        <strain evidence="3">ATCC BAA-1392 / DSM 18658 / VKM B-2454 / MOB10</strain>
    </source>
</reference>
<evidence type="ECO:0000256" key="1">
    <source>
        <dbReference type="SAM" id="MobiDB-lite"/>
    </source>
</evidence>
<dbReference type="OrthoDB" id="256352at2"/>
<dbReference type="Proteomes" id="UP000010798">
    <property type="component" value="Chromosome"/>
</dbReference>
<proteinExistence type="predicted"/>
<dbReference type="SUPFAM" id="SSF49452">
    <property type="entry name" value="Starch-binding domain-like"/>
    <property type="match status" value="1"/>
</dbReference>
<dbReference type="SUPFAM" id="SSF49464">
    <property type="entry name" value="Carboxypeptidase regulatory domain-like"/>
    <property type="match status" value="2"/>
</dbReference>
<name>L0DEJ3_SINAD</name>
<dbReference type="RefSeq" id="WP_015246232.1">
    <property type="nucleotide sequence ID" value="NC_019892.1"/>
</dbReference>
<dbReference type="EMBL" id="CP003364">
    <property type="protein sequence ID" value="AGA27081.1"/>
    <property type="molecule type" value="Genomic_DNA"/>
</dbReference>
<dbReference type="InterPro" id="IPR008969">
    <property type="entry name" value="CarboxyPept-like_regulatory"/>
</dbReference>
<accession>L0DEJ3</accession>
<sequence>MTSLRNAAQALPIRVLIAGSTLSILVATLAVGPIHPANSGHDRLLAAVTDSPVQPPALETPIAVPERLAIVGRVVDAKGQPIPGARLYPGNLPSREDSPPAMLATTGADGRFQFTIARADFAASRSIGMGKPGPLVAAFADGYGPAWSDELKIGDPDGLILRLPPDDVPVTGRLIDLEGQPVAGVTVGVLELAATPEGELSPWLKDVAAGLTDYKAFNHLARPMEADLTRMIRPATTGPDGRFRLTGLGRERLASLLIQGPKTATRVLNVMTRPGKSASVRFRFPGPKKFPTYLCIIHTANFVDLVAPSRSVEGVVRDRDTGLPLPGVGVRNVVAIGNLYPDILYPWTDWPGAFIRTKTDEQGRYRLDGLPIREKVILRADPADGQPYHPGSREFAISPSAGAAPIDFALTPGVLVRGRVTDQATGAPVSAWIEYYPTIANKQVDRSPEMAYAEPRPTDQDGRYAVVAFPGPGLITAKARGDRFLRADEVARGKPGKNSPMFPNMNNSISISQFHTFDTINPAAITDNITCNLSLTASPEPLITILDPDGQPVAGALASGLPHGDLVRQGWWQSRAKARFSVTGLTDRSFRVVLFQHLSRRLAGSLVVNDSEPGPLVVQLHPWGTVSGRLVDSDGRPRPGVMLSYKESPNVQSSTSLPPHDTMTDRNGRFSFTGLVPGQLYVLKIAAPDGTGPRVGEMEYLEPGEAIALGDVRELLKP</sequence>
<evidence type="ECO:0008006" key="4">
    <source>
        <dbReference type="Google" id="ProtNLM"/>
    </source>
</evidence>
<evidence type="ECO:0000313" key="2">
    <source>
        <dbReference type="EMBL" id="AGA27081.1"/>
    </source>
</evidence>
<dbReference type="GO" id="GO:0030246">
    <property type="term" value="F:carbohydrate binding"/>
    <property type="evidence" value="ECO:0007669"/>
    <property type="project" value="InterPro"/>
</dbReference>
<dbReference type="eggNOG" id="COG1595">
    <property type="taxonomic scope" value="Bacteria"/>
</dbReference>
<keyword evidence="3" id="KW-1185">Reference proteome</keyword>
<dbReference type="HOGENOM" id="CLU_407616_0_0_0"/>
<gene>
    <name evidence="2" type="ordered locus">Sinac_2788</name>
</gene>
<dbReference type="AlphaFoldDB" id="L0DEJ3"/>
<organism evidence="2 3">
    <name type="scientific">Singulisphaera acidiphila (strain ATCC BAA-1392 / DSM 18658 / VKM B-2454 / MOB10)</name>
    <dbReference type="NCBI Taxonomy" id="886293"/>
    <lineage>
        <taxon>Bacteria</taxon>
        <taxon>Pseudomonadati</taxon>
        <taxon>Planctomycetota</taxon>
        <taxon>Planctomycetia</taxon>
        <taxon>Isosphaerales</taxon>
        <taxon>Isosphaeraceae</taxon>
        <taxon>Singulisphaera</taxon>
    </lineage>
</organism>
<dbReference type="STRING" id="886293.Sinac_2788"/>
<dbReference type="InterPro" id="IPR013784">
    <property type="entry name" value="Carb-bd-like_fold"/>
</dbReference>
<feature type="region of interest" description="Disordered" evidence="1">
    <location>
        <begin position="645"/>
        <end position="666"/>
    </location>
</feature>
<protein>
    <recommendedName>
        <fullName evidence="4">Carboxypeptidase regulatory-like domain-containing protein</fullName>
    </recommendedName>
</protein>
<dbReference type="KEGG" id="saci:Sinac_2788"/>
<feature type="compositionally biased region" description="Polar residues" evidence="1">
    <location>
        <begin position="647"/>
        <end position="657"/>
    </location>
</feature>